<keyword evidence="4" id="KW-1185">Reference proteome</keyword>
<feature type="domain" description="Phage capsid-like C-terminal" evidence="2">
    <location>
        <begin position="103"/>
        <end position="380"/>
    </location>
</feature>
<dbReference type="Gene3D" id="3.30.2320.10">
    <property type="entry name" value="hypothetical protein PF0899 domain"/>
    <property type="match status" value="1"/>
</dbReference>
<dbReference type="KEGG" id="lrs:PX52LOC_01707"/>
<comment type="subcellular location">
    <subcellularLocation>
        <location evidence="1">Virion</location>
    </subcellularLocation>
</comment>
<gene>
    <name evidence="3" type="ORF">PX52LOC_01707</name>
</gene>
<name>A0A5C1A7U5_9BACT</name>
<dbReference type="AlphaFoldDB" id="A0A5C1A7U5"/>
<evidence type="ECO:0000313" key="3">
    <source>
        <dbReference type="EMBL" id="QEL14810.1"/>
    </source>
</evidence>
<proteinExistence type="predicted"/>
<dbReference type="RefSeq" id="WP_218575299.1">
    <property type="nucleotide sequence ID" value="NZ_CP042425.1"/>
</dbReference>
<dbReference type="SUPFAM" id="SSF56563">
    <property type="entry name" value="Major capsid protein gp5"/>
    <property type="match status" value="1"/>
</dbReference>
<dbReference type="Proteomes" id="UP000324974">
    <property type="component" value="Chromosome"/>
</dbReference>
<dbReference type="Pfam" id="PF05065">
    <property type="entry name" value="Phage_capsid"/>
    <property type="match status" value="1"/>
</dbReference>
<dbReference type="NCBIfam" id="TIGR01554">
    <property type="entry name" value="major_cap_HK97"/>
    <property type="match status" value="1"/>
</dbReference>
<dbReference type="Gene3D" id="3.30.2400.10">
    <property type="entry name" value="Major capsid protein gp5"/>
    <property type="match status" value="1"/>
</dbReference>
<accession>A0A5C1A7U5</accession>
<dbReference type="InterPro" id="IPR024455">
    <property type="entry name" value="Phage_capsid"/>
</dbReference>
<reference evidence="4" key="1">
    <citation type="submission" date="2019-08" db="EMBL/GenBank/DDBJ databases">
        <title>Limnoglobus roseus gen. nov., sp. nov., a novel freshwater planctomycete with a giant genome from the family Gemmataceae.</title>
        <authorList>
            <person name="Kulichevskaya I.S."/>
            <person name="Naumoff D.G."/>
            <person name="Miroshnikov K."/>
            <person name="Ivanova A."/>
            <person name="Philippov D.A."/>
            <person name="Hakobyan A."/>
            <person name="Rijpstra I.C."/>
            <person name="Sinninghe Damste J.S."/>
            <person name="Liesack W."/>
            <person name="Dedysh S.N."/>
        </authorList>
    </citation>
    <scope>NUCLEOTIDE SEQUENCE [LARGE SCALE GENOMIC DNA]</scope>
    <source>
        <strain evidence="4">PX52</strain>
    </source>
</reference>
<evidence type="ECO:0000313" key="4">
    <source>
        <dbReference type="Proteomes" id="UP000324974"/>
    </source>
</evidence>
<protein>
    <submittedName>
        <fullName evidence="3">Phage major capsid protein</fullName>
    </submittedName>
</protein>
<sequence>MTDDKVFGLINAWENFKQINDARLKDIERKGSADPLYDEHLGNIGVAIDNHKSRIDQNLSALPFQSADGEYTRAFRNYLRKGMDAALERLQEKALSVGTDSDGGYLVTPTMSARITQAVFETSPMRHLASVETISSDALDLVDDRDSAVANWTTETASVGDTSTPKLAKRSITTHELYAQPKATQKLVDDSNIDVEVWLADKIADVFARTQNIAFISGNGVGQPRGILTFAAGTNWGQIQQINSGVSAQVTADGLINLYYSLKEGYARRASFLMNRMTAQQVRLLKQVTTGQYLWQPGLAAGAPDTLLGVPTFSAPDMPTPHANSLSVALADFRSAYQIVDRQGIRILRDPFTEKPFVKFYATTRVGGDVVNSEAIKLLKLAA</sequence>
<dbReference type="InterPro" id="IPR054612">
    <property type="entry name" value="Phage_capsid-like_C"/>
</dbReference>
<dbReference type="EMBL" id="CP042425">
    <property type="protein sequence ID" value="QEL14810.1"/>
    <property type="molecule type" value="Genomic_DNA"/>
</dbReference>
<organism evidence="3 4">
    <name type="scientific">Limnoglobus roseus</name>
    <dbReference type="NCBI Taxonomy" id="2598579"/>
    <lineage>
        <taxon>Bacteria</taxon>
        <taxon>Pseudomonadati</taxon>
        <taxon>Planctomycetota</taxon>
        <taxon>Planctomycetia</taxon>
        <taxon>Gemmatales</taxon>
        <taxon>Gemmataceae</taxon>
        <taxon>Limnoglobus</taxon>
    </lineage>
</organism>
<evidence type="ECO:0000256" key="1">
    <source>
        <dbReference type="ARBA" id="ARBA00004328"/>
    </source>
</evidence>
<evidence type="ECO:0000259" key="2">
    <source>
        <dbReference type="Pfam" id="PF05065"/>
    </source>
</evidence>